<feature type="region of interest" description="Disordered" evidence="5">
    <location>
        <begin position="166"/>
        <end position="190"/>
    </location>
</feature>
<organism evidence="7 8">
    <name type="scientific">Exophiala oligosperma</name>
    <dbReference type="NCBI Taxonomy" id="215243"/>
    <lineage>
        <taxon>Eukaryota</taxon>
        <taxon>Fungi</taxon>
        <taxon>Dikarya</taxon>
        <taxon>Ascomycota</taxon>
        <taxon>Pezizomycotina</taxon>
        <taxon>Eurotiomycetes</taxon>
        <taxon>Chaetothyriomycetidae</taxon>
        <taxon>Chaetothyriales</taxon>
        <taxon>Herpotrichiellaceae</taxon>
        <taxon>Exophiala</taxon>
    </lineage>
</organism>
<dbReference type="Gene3D" id="4.10.240.10">
    <property type="entry name" value="Zn(2)-C6 fungal-type DNA-binding domain"/>
    <property type="match status" value="1"/>
</dbReference>
<dbReference type="PROSITE" id="PS50048">
    <property type="entry name" value="ZN2_CY6_FUNGAL_2"/>
    <property type="match status" value="1"/>
</dbReference>
<dbReference type="InterPro" id="IPR036864">
    <property type="entry name" value="Zn2-C6_fun-type_DNA-bd_sf"/>
</dbReference>
<reference evidence="7 8" key="1">
    <citation type="submission" date="2015-01" db="EMBL/GenBank/DDBJ databases">
        <title>The Genome Sequence of Exophiala oligosperma CBS72588.</title>
        <authorList>
            <consortium name="The Broad Institute Genomics Platform"/>
            <person name="Cuomo C."/>
            <person name="de Hoog S."/>
            <person name="Gorbushina A."/>
            <person name="Stielow B."/>
            <person name="Teixiera M."/>
            <person name="Abouelleil A."/>
            <person name="Chapman S.B."/>
            <person name="Priest M."/>
            <person name="Young S.K."/>
            <person name="Wortman J."/>
            <person name="Nusbaum C."/>
            <person name="Birren B."/>
        </authorList>
    </citation>
    <scope>NUCLEOTIDE SEQUENCE [LARGE SCALE GENOMIC DNA]</scope>
    <source>
        <strain evidence="7 8">CBS 72588</strain>
    </source>
</reference>
<dbReference type="PANTHER" id="PTHR47256">
    <property type="entry name" value="ZN(II)2CYS6 TRANSCRIPTION FACTOR (EUROFUNG)-RELATED"/>
    <property type="match status" value="1"/>
</dbReference>
<keyword evidence="2" id="KW-0238">DNA-binding</keyword>
<keyword evidence="3" id="KW-0804">Transcription</keyword>
<dbReference type="OrthoDB" id="2593732at2759"/>
<dbReference type="AlphaFoldDB" id="A0A0D2C760"/>
<feature type="region of interest" description="Disordered" evidence="5">
    <location>
        <begin position="1"/>
        <end position="45"/>
    </location>
</feature>
<dbReference type="VEuPathDB" id="FungiDB:PV06_03999"/>
<dbReference type="InterPro" id="IPR053187">
    <property type="entry name" value="Notoamide_regulator"/>
</dbReference>
<name>A0A0D2C760_9EURO</name>
<dbReference type="SUPFAM" id="SSF57701">
    <property type="entry name" value="Zn2/Cys6 DNA-binding domain"/>
    <property type="match status" value="1"/>
</dbReference>
<feature type="compositionally biased region" description="Basic residues" evidence="5">
    <location>
        <begin position="349"/>
        <end position="358"/>
    </location>
</feature>
<evidence type="ECO:0000259" key="6">
    <source>
        <dbReference type="PROSITE" id="PS50048"/>
    </source>
</evidence>
<dbReference type="Pfam" id="PF00172">
    <property type="entry name" value="Zn_clus"/>
    <property type="match status" value="1"/>
</dbReference>
<dbReference type="Proteomes" id="UP000053342">
    <property type="component" value="Unassembled WGS sequence"/>
</dbReference>
<dbReference type="CDD" id="cd12148">
    <property type="entry name" value="fungal_TF_MHR"/>
    <property type="match status" value="1"/>
</dbReference>
<dbReference type="GO" id="GO:0000981">
    <property type="term" value="F:DNA-binding transcription factor activity, RNA polymerase II-specific"/>
    <property type="evidence" value="ECO:0007669"/>
    <property type="project" value="InterPro"/>
</dbReference>
<dbReference type="PROSITE" id="PS00463">
    <property type="entry name" value="ZN2_CY6_FUNGAL_1"/>
    <property type="match status" value="1"/>
</dbReference>
<feature type="region of interest" description="Disordered" evidence="5">
    <location>
        <begin position="343"/>
        <end position="363"/>
    </location>
</feature>
<keyword evidence="4" id="KW-0539">Nucleus</keyword>
<evidence type="ECO:0000313" key="8">
    <source>
        <dbReference type="Proteomes" id="UP000053342"/>
    </source>
</evidence>
<feature type="compositionally biased region" description="Basic and acidic residues" evidence="5">
    <location>
        <begin position="8"/>
        <end position="17"/>
    </location>
</feature>
<accession>A0A0D2C760</accession>
<dbReference type="RefSeq" id="XP_016265838.1">
    <property type="nucleotide sequence ID" value="XM_016404833.1"/>
</dbReference>
<dbReference type="PANTHER" id="PTHR47256:SF1">
    <property type="entry name" value="ZN(II)2CYS6 TRANSCRIPTION FACTOR (EUROFUNG)"/>
    <property type="match status" value="1"/>
</dbReference>
<evidence type="ECO:0000313" key="7">
    <source>
        <dbReference type="EMBL" id="KIW45622.1"/>
    </source>
</evidence>
<sequence length="688" mass="76752">MCLPTTRGTDRVGDLSKTKPQANPRSLSAKMSQKHPRPLAPAAPMYPAVIPSPSMLPSPSKQRRNITTACRACRKRRTKCDDNTPCTACVAKRTDCIREVAEDGRRKMAWKRKVEELESHQRLLPDLMEAIRTGDSGQVEDLIGMIRTTTSNEEVSNYLATNFPHVDEDESRSKSSTRQQSPQSSASRFSRTTLGLSTPMFKVPAKPWTAVTDDDWLVSHLVSLWFTWRHWCYPFIDRDIFIAAMQSGEENGGVCTATLVNMILADACFDYDVPDEDNSTPSIEKPLQDLFYEEAKRHAEASTQKRSLPSIQFLAVQWMFLDNRGTDKLAVSIMQEMIHHLKQFDKPGRSQKPRTRRGKERESGAKRLLGYTSWAAFVSTTAATFALQKRPMMGPPTTDKPPLCQGELGEVWLPYPRDQPPVHAHPSCHLHHTSTLYEICYNISQYLFVDDNANSASNTLDRLEELHRDLISWYDSLSDCVQVNGVRAPHTLSVHAQYHWAVLVLSELIFTLQADDEDDDATVSLLVPVVRAQHMTSALAVADLVHLQSVYWGVDHIPISFLQPVNAALSVVMNDLEAAERKASFVKLAVALHSLSRRSVSAESMLRVLRLKIRQLQLMSSNNIEKMFKDAGAQFEGSVSSPAVGLAAAGEVVGFGEGAIPEESYDMLVERWNQFHLGAPSSSGSSSS</sequence>
<evidence type="ECO:0000256" key="1">
    <source>
        <dbReference type="ARBA" id="ARBA00023015"/>
    </source>
</evidence>
<evidence type="ECO:0000256" key="5">
    <source>
        <dbReference type="SAM" id="MobiDB-lite"/>
    </source>
</evidence>
<feature type="compositionally biased region" description="Polar residues" evidence="5">
    <location>
        <begin position="18"/>
        <end position="31"/>
    </location>
</feature>
<dbReference type="EMBL" id="KN847334">
    <property type="protein sequence ID" value="KIW45622.1"/>
    <property type="molecule type" value="Genomic_DNA"/>
</dbReference>
<evidence type="ECO:0000256" key="4">
    <source>
        <dbReference type="ARBA" id="ARBA00023242"/>
    </source>
</evidence>
<evidence type="ECO:0000256" key="3">
    <source>
        <dbReference type="ARBA" id="ARBA00023163"/>
    </source>
</evidence>
<keyword evidence="8" id="KW-1185">Reference proteome</keyword>
<evidence type="ECO:0000256" key="2">
    <source>
        <dbReference type="ARBA" id="ARBA00023125"/>
    </source>
</evidence>
<dbReference type="SMART" id="SM00066">
    <property type="entry name" value="GAL4"/>
    <property type="match status" value="1"/>
</dbReference>
<protein>
    <recommendedName>
        <fullName evidence="6">Zn(2)-C6 fungal-type domain-containing protein</fullName>
    </recommendedName>
</protein>
<dbReference type="CDD" id="cd00067">
    <property type="entry name" value="GAL4"/>
    <property type="match status" value="1"/>
</dbReference>
<dbReference type="GeneID" id="27356073"/>
<dbReference type="HOGENOM" id="CLU_007003_8_2_1"/>
<proteinExistence type="predicted"/>
<dbReference type="STRING" id="215243.A0A0D2C760"/>
<gene>
    <name evidence="7" type="ORF">PV06_03999</name>
</gene>
<feature type="compositionally biased region" description="Polar residues" evidence="5">
    <location>
        <begin position="174"/>
        <end position="190"/>
    </location>
</feature>
<dbReference type="GO" id="GO:0003677">
    <property type="term" value="F:DNA binding"/>
    <property type="evidence" value="ECO:0007669"/>
    <property type="project" value="UniProtKB-KW"/>
</dbReference>
<feature type="domain" description="Zn(2)-C6 fungal-type" evidence="6">
    <location>
        <begin position="69"/>
        <end position="98"/>
    </location>
</feature>
<dbReference type="GO" id="GO:0008270">
    <property type="term" value="F:zinc ion binding"/>
    <property type="evidence" value="ECO:0007669"/>
    <property type="project" value="InterPro"/>
</dbReference>
<dbReference type="InterPro" id="IPR001138">
    <property type="entry name" value="Zn2Cys6_DnaBD"/>
</dbReference>
<keyword evidence="1" id="KW-0805">Transcription regulation</keyword>